<evidence type="ECO:0000256" key="1">
    <source>
        <dbReference type="SAM" id="MobiDB-lite"/>
    </source>
</evidence>
<protein>
    <submittedName>
        <fullName evidence="2">Uncharacterized protein</fullName>
    </submittedName>
</protein>
<accession>Q5ZBS8</accession>
<evidence type="ECO:0000313" key="2">
    <source>
        <dbReference type="EMBL" id="BAD53029.1"/>
    </source>
</evidence>
<feature type="region of interest" description="Disordered" evidence="1">
    <location>
        <begin position="128"/>
        <end position="166"/>
    </location>
</feature>
<gene>
    <name evidence="2" type="primary">P0699H05.34</name>
</gene>
<dbReference type="Proteomes" id="UP000817658">
    <property type="component" value="Chromosome 1"/>
</dbReference>
<name>Q5ZBS8_ORYSJ</name>
<feature type="compositionally biased region" description="Polar residues" evidence="1">
    <location>
        <begin position="128"/>
        <end position="140"/>
    </location>
</feature>
<sequence>MRHPGVAPLEERDWSAAAAKDTVGKWKQTATATTMTRVWRAVSRAREKERDGEGSHTVAVHLVPHGMEATYRLQRVVNGGRGRPQQCDKRGGGGSRRQLHVVLAACHAQKFSPNFQTILCIKSLSRTSQGTQNDNSTPQAKLNWGLSLGPLTPSSAQKHYTSEKGE</sequence>
<proteinExistence type="predicted"/>
<dbReference type="EMBL" id="AP003299">
    <property type="protein sequence ID" value="BAD53029.1"/>
    <property type="molecule type" value="Genomic_DNA"/>
</dbReference>
<dbReference type="AlphaFoldDB" id="Q5ZBS8"/>
<reference evidence="2" key="1">
    <citation type="journal article" date="2002" name="Nature">
        <title>The genome sequence and structure of rice chromosome 1.</title>
        <authorList>
            <person name="Sasaki T."/>
            <person name="Matsumoto T."/>
            <person name="Yamamoto K."/>
            <person name="Sakata K."/>
            <person name="Baba T."/>
            <person name="Katayose Y."/>
            <person name="Wu J."/>
            <person name="Niimura Y."/>
            <person name="Cheng Z."/>
            <person name="Nagamura Y."/>
            <person name="Antonio B.A."/>
            <person name="Kanamori H."/>
            <person name="Hosokawa S."/>
            <person name="Masukawa M."/>
            <person name="Arikawa K."/>
            <person name="Chiden Y."/>
            <person name="Hayashi M."/>
            <person name="Okamoto M."/>
            <person name="Ando T."/>
            <person name="Aoki H."/>
            <person name="Arita K."/>
            <person name="Hamada M."/>
            <person name="Harada C."/>
            <person name="Hijishita S."/>
            <person name="Honda M."/>
            <person name="Ichikawa Y."/>
            <person name="Idonuma A."/>
            <person name="Iijima M."/>
            <person name="Ikeda M."/>
            <person name="Ikeno M."/>
            <person name="Itoh S."/>
            <person name="Itoh T."/>
            <person name="Itoh Y."/>
            <person name="Itoh Y."/>
            <person name="Iwabuchi A."/>
            <person name="Kamiya K."/>
            <person name="Karasawa W."/>
            <person name="Katagiri S."/>
            <person name="Kikuta A."/>
            <person name="Kobayashi N."/>
            <person name="Kono I."/>
            <person name="Machita K."/>
            <person name="Maehara T."/>
            <person name="Mizuno H."/>
            <person name="Mizubayashi T."/>
            <person name="Mukai Y."/>
            <person name="Nagasaki H."/>
            <person name="Nakashima M."/>
            <person name="Nakama Y."/>
            <person name="Nakamichi Y."/>
            <person name="Nakamura M."/>
            <person name="Namiki N."/>
            <person name="Negishi M."/>
            <person name="Ohta I."/>
            <person name="Ono N."/>
            <person name="Saji S."/>
            <person name="Sakai K."/>
            <person name="Shibata M."/>
            <person name="Shimokawa T."/>
            <person name="Shomura A."/>
            <person name="Song J."/>
            <person name="Takazaki Y."/>
            <person name="Terasawa K."/>
            <person name="Tsuji K."/>
            <person name="Waki K."/>
            <person name="Yamagata H."/>
            <person name="Yamane H."/>
            <person name="Yoshiki S."/>
            <person name="Yoshihara R."/>
            <person name="Yukawa K."/>
            <person name="Zhong H."/>
            <person name="Iwama H."/>
            <person name="Endo T."/>
            <person name="Ito H."/>
            <person name="Hahn J.H."/>
            <person name="Kim H.I."/>
            <person name="Eun M.Y."/>
            <person name="Yano M."/>
            <person name="Jiang J."/>
            <person name="Gojobori T."/>
        </authorList>
    </citation>
    <scope>NUCLEOTIDE SEQUENCE [LARGE SCALE GENOMIC DNA]</scope>
</reference>
<organism evidence="2">
    <name type="scientific">Oryza sativa subsp. japonica</name>
    <name type="common">Rice</name>
    <dbReference type="NCBI Taxonomy" id="39947"/>
    <lineage>
        <taxon>Eukaryota</taxon>
        <taxon>Viridiplantae</taxon>
        <taxon>Streptophyta</taxon>
        <taxon>Embryophyta</taxon>
        <taxon>Tracheophyta</taxon>
        <taxon>Spermatophyta</taxon>
        <taxon>Magnoliopsida</taxon>
        <taxon>Liliopsida</taxon>
        <taxon>Poales</taxon>
        <taxon>Poaceae</taxon>
        <taxon>BOP clade</taxon>
        <taxon>Oryzoideae</taxon>
        <taxon>Oryzeae</taxon>
        <taxon>Oryzinae</taxon>
        <taxon>Oryza</taxon>
        <taxon>Oryza sativa</taxon>
    </lineage>
</organism>